<reference evidence="1 2" key="1">
    <citation type="submission" date="2019-10" db="EMBL/GenBank/DDBJ databases">
        <title>Whole genome shotgun sequence of Streptomyces angustmyceticus NBRC 3934.</title>
        <authorList>
            <person name="Hosoyama A."/>
            <person name="Ichikawa N."/>
            <person name="Kimura A."/>
            <person name="Kitahashi Y."/>
            <person name="Komaki H."/>
            <person name="Uohara A."/>
        </authorList>
    </citation>
    <scope>NUCLEOTIDE SEQUENCE [LARGE SCALE GENOMIC DNA]</scope>
    <source>
        <strain evidence="1 2">NBRC 3934</strain>
    </source>
</reference>
<comment type="caution">
    <text evidence="1">The sequence shown here is derived from an EMBL/GenBank/DDBJ whole genome shotgun (WGS) entry which is preliminary data.</text>
</comment>
<evidence type="ECO:0008006" key="3">
    <source>
        <dbReference type="Google" id="ProtNLM"/>
    </source>
</evidence>
<dbReference type="AlphaFoldDB" id="A0A5J4LT43"/>
<dbReference type="PANTHER" id="PTHR34293:SF1">
    <property type="entry name" value="HTH-TYPE TRANSCRIPTIONAL REGULATOR TRMBL2"/>
    <property type="match status" value="1"/>
</dbReference>
<dbReference type="OrthoDB" id="4307453at2"/>
<dbReference type="Proteomes" id="UP000325598">
    <property type="component" value="Unassembled WGS sequence"/>
</dbReference>
<accession>A0A5J4LT43</accession>
<dbReference type="InterPro" id="IPR016032">
    <property type="entry name" value="Sig_transdc_resp-reg_C-effctor"/>
</dbReference>
<keyword evidence="2" id="KW-1185">Reference proteome</keyword>
<dbReference type="GO" id="GO:0006355">
    <property type="term" value="P:regulation of DNA-templated transcription"/>
    <property type="evidence" value="ECO:0007669"/>
    <property type="project" value="InterPro"/>
</dbReference>
<dbReference type="PANTHER" id="PTHR34293">
    <property type="entry name" value="HTH-TYPE TRANSCRIPTIONAL REGULATOR TRMBL2"/>
    <property type="match status" value="1"/>
</dbReference>
<dbReference type="GeneID" id="96750093"/>
<dbReference type="InterPro" id="IPR036388">
    <property type="entry name" value="WH-like_DNA-bd_sf"/>
</dbReference>
<dbReference type="SUPFAM" id="SSF46894">
    <property type="entry name" value="C-terminal effector domain of the bipartite response regulators"/>
    <property type="match status" value="1"/>
</dbReference>
<sequence>MGDVHETQSAELAQPPLAVLGTAAKNAYREALRNGVLALPPTGAEHDAQRAAAGELLGLGLLLPAPGRPDELLPVDPRIAEARLGSAWRARALELLDRASDLGDELAPFIEEYREPALPAEESPGSERLSGSATVNWHLDQALSSCREELLTAQPGGGRPVEFLQEALDRDHAVLRRGAAMRTLYLHSARFDGPTREYVEGVRALGGQVRTLADLFERLIVVDRRIAFVPAPDHDGDAIVVRDPAVVHYLADVFDRSWQRASEFPTGQEPAAAPYIADETRRAIVQLLIEGESEASIARRVGLSKRSCAAHIAKLKQNLGVQTLFQLGYRVAATGLSSVDIPAGGGPDTSSE</sequence>
<evidence type="ECO:0000313" key="2">
    <source>
        <dbReference type="Proteomes" id="UP000325598"/>
    </source>
</evidence>
<dbReference type="InterPro" id="IPR051797">
    <property type="entry name" value="TrmB-like"/>
</dbReference>
<name>A0A5J4LT43_9ACTN</name>
<dbReference type="RefSeq" id="WP_086720002.1">
    <property type="nucleotide sequence ID" value="NZ_BLAG01000020.1"/>
</dbReference>
<protein>
    <recommendedName>
        <fullName evidence="3">HTH luxR-type domain-containing protein</fullName>
    </recommendedName>
</protein>
<evidence type="ECO:0000313" key="1">
    <source>
        <dbReference type="EMBL" id="GES33545.1"/>
    </source>
</evidence>
<dbReference type="EMBL" id="BLAG01000020">
    <property type="protein sequence ID" value="GES33545.1"/>
    <property type="molecule type" value="Genomic_DNA"/>
</dbReference>
<gene>
    <name evidence="1" type="ORF">San01_60330</name>
</gene>
<dbReference type="InterPro" id="IPR011991">
    <property type="entry name" value="ArsR-like_HTH"/>
</dbReference>
<proteinExistence type="predicted"/>
<dbReference type="Gene3D" id="1.10.10.10">
    <property type="entry name" value="Winged helix-like DNA-binding domain superfamily/Winged helix DNA-binding domain"/>
    <property type="match status" value="1"/>
</dbReference>
<dbReference type="GO" id="GO:0003677">
    <property type="term" value="F:DNA binding"/>
    <property type="evidence" value="ECO:0007669"/>
    <property type="project" value="InterPro"/>
</dbReference>
<organism evidence="1 2">
    <name type="scientific">Streptomyces angustmyceticus</name>
    <dbReference type="NCBI Taxonomy" id="285578"/>
    <lineage>
        <taxon>Bacteria</taxon>
        <taxon>Bacillati</taxon>
        <taxon>Actinomycetota</taxon>
        <taxon>Actinomycetes</taxon>
        <taxon>Kitasatosporales</taxon>
        <taxon>Streptomycetaceae</taxon>
        <taxon>Streptomyces</taxon>
    </lineage>
</organism>
<dbReference type="CDD" id="cd00090">
    <property type="entry name" value="HTH_ARSR"/>
    <property type="match status" value="1"/>
</dbReference>